<reference evidence="1" key="1">
    <citation type="submission" date="2019-03" db="EMBL/GenBank/DDBJ databases">
        <title>WGS assembly of Setaria viridis.</title>
        <authorList>
            <person name="Huang P."/>
            <person name="Jenkins J."/>
            <person name="Grimwood J."/>
            <person name="Barry K."/>
            <person name="Healey A."/>
            <person name="Mamidi S."/>
            <person name="Sreedasyam A."/>
            <person name="Shu S."/>
            <person name="Feldman M."/>
            <person name="Wu J."/>
            <person name="Yu Y."/>
            <person name="Chen C."/>
            <person name="Johnson J."/>
            <person name="Rokhsar D."/>
            <person name="Baxter I."/>
            <person name="Schmutz J."/>
            <person name="Brutnell T."/>
            <person name="Kellogg E."/>
        </authorList>
    </citation>
    <scope>NUCLEOTIDE SEQUENCE [LARGE SCALE GENOMIC DNA]</scope>
</reference>
<dbReference type="AlphaFoldDB" id="A0A4U6VLG7"/>
<sequence>MGDPKPQPALKNTRSSRARSCCRKLKACCCEHKLLPPPNKNQTTARRCPRRSANSRTRCIWSHLDVLTGDPLVHDTANRAELELELYTKFTKNQSNQDRFTQDFGPRSPHIMSKQIQEDEPQNIKTSSSILQISGNLEQGEILGKQQI</sequence>
<accession>A0A4U6VLG7</accession>
<dbReference type="Proteomes" id="UP000298652">
    <property type="component" value="Chromosome 2"/>
</dbReference>
<keyword evidence="2" id="KW-1185">Reference proteome</keyword>
<proteinExistence type="predicted"/>
<organism evidence="1 2">
    <name type="scientific">Setaria viridis</name>
    <name type="common">Green bristlegrass</name>
    <name type="synonym">Setaria italica subsp. viridis</name>
    <dbReference type="NCBI Taxonomy" id="4556"/>
    <lineage>
        <taxon>Eukaryota</taxon>
        <taxon>Viridiplantae</taxon>
        <taxon>Streptophyta</taxon>
        <taxon>Embryophyta</taxon>
        <taxon>Tracheophyta</taxon>
        <taxon>Spermatophyta</taxon>
        <taxon>Magnoliopsida</taxon>
        <taxon>Liliopsida</taxon>
        <taxon>Poales</taxon>
        <taxon>Poaceae</taxon>
        <taxon>PACMAD clade</taxon>
        <taxon>Panicoideae</taxon>
        <taxon>Panicodae</taxon>
        <taxon>Paniceae</taxon>
        <taxon>Cenchrinae</taxon>
        <taxon>Setaria</taxon>
    </lineage>
</organism>
<protein>
    <submittedName>
        <fullName evidence="1">Uncharacterized protein</fullName>
    </submittedName>
</protein>
<name>A0A4U6VLG7_SETVI</name>
<gene>
    <name evidence="1" type="ORF">SEVIR_2G045500v2</name>
</gene>
<dbReference type="Gramene" id="TKW30550">
    <property type="protein sequence ID" value="TKW30550"/>
    <property type="gene ID" value="SEVIR_2G045500v2"/>
</dbReference>
<dbReference type="EMBL" id="CM016553">
    <property type="protein sequence ID" value="TKW30550.1"/>
    <property type="molecule type" value="Genomic_DNA"/>
</dbReference>
<evidence type="ECO:0000313" key="2">
    <source>
        <dbReference type="Proteomes" id="UP000298652"/>
    </source>
</evidence>
<evidence type="ECO:0000313" key="1">
    <source>
        <dbReference type="EMBL" id="TKW30550.1"/>
    </source>
</evidence>